<dbReference type="InterPro" id="IPR033708">
    <property type="entry name" value="Anticodon_Ile_BEm"/>
</dbReference>
<dbReference type="InterPro" id="IPR001412">
    <property type="entry name" value="aa-tRNA-synth_I_CS"/>
</dbReference>
<dbReference type="NCBIfam" id="TIGR00392">
    <property type="entry name" value="ileS"/>
    <property type="match status" value="1"/>
</dbReference>
<feature type="short sequence motif" description="'KMSKS' region" evidence="10">
    <location>
        <begin position="591"/>
        <end position="595"/>
    </location>
</feature>
<dbReference type="InterPro" id="IPR002301">
    <property type="entry name" value="Ile-tRNA-ligase"/>
</dbReference>
<feature type="binding site" evidence="10">
    <location>
        <position position="862"/>
    </location>
    <ligand>
        <name>Zn(2+)</name>
        <dbReference type="ChEBI" id="CHEBI:29105"/>
    </ligand>
</feature>
<dbReference type="Pfam" id="PF06827">
    <property type="entry name" value="zf-FPG_IleRS"/>
    <property type="match status" value="1"/>
</dbReference>
<dbReference type="AlphaFoldDB" id="A0A2Z5ISD3"/>
<dbReference type="GO" id="GO:0004822">
    <property type="term" value="F:isoleucine-tRNA ligase activity"/>
    <property type="evidence" value="ECO:0007669"/>
    <property type="project" value="UniProtKB-UniRule"/>
</dbReference>
<reference evidence="14 15" key="1">
    <citation type="submission" date="2018-05" db="EMBL/GenBank/DDBJ databases">
        <title>Annotation of the Mycoplasma phocidae genome.</title>
        <authorList>
            <person name="Brown D.R."/>
            <person name="Kutish G.F."/>
            <person name="Frasca S.Jr."/>
        </authorList>
    </citation>
    <scope>NUCLEOTIDE SEQUENCE [LARGE SCALE GENOMIC DNA]</scope>
    <source>
        <strain evidence="14 15">105</strain>
    </source>
</reference>
<comment type="cofactor">
    <cofactor evidence="10">
        <name>Zn(2+)</name>
        <dbReference type="ChEBI" id="CHEBI:29105"/>
    </cofactor>
    <text evidence="10">Binds 1 zinc ion per subunit.</text>
</comment>
<dbReference type="Proteomes" id="UP000252477">
    <property type="component" value="Chromosome"/>
</dbReference>
<dbReference type="RefSeq" id="WP_114190724.1">
    <property type="nucleotide sequence ID" value="NZ_CP029295.1"/>
</dbReference>
<feature type="binding site" evidence="10">
    <location>
        <position position="859"/>
    </location>
    <ligand>
        <name>Zn(2+)</name>
        <dbReference type="ChEBI" id="CHEBI:29105"/>
    </ligand>
</feature>
<dbReference type="InterPro" id="IPR050081">
    <property type="entry name" value="Ile-tRNA_ligase"/>
</dbReference>
<evidence type="ECO:0000256" key="5">
    <source>
        <dbReference type="ARBA" id="ARBA00022840"/>
    </source>
</evidence>
<dbReference type="EMBL" id="CP029295">
    <property type="protein sequence ID" value="AXE60608.1"/>
    <property type="molecule type" value="Genomic_DNA"/>
</dbReference>
<organism evidence="14 15">
    <name type="scientific">[Mycoplasma] phocae</name>
    <dbReference type="NCBI Taxonomy" id="142651"/>
    <lineage>
        <taxon>Bacteria</taxon>
        <taxon>Bacillati</taxon>
        <taxon>Mycoplasmatota</taxon>
        <taxon>Mycoplasmoidales</taxon>
        <taxon>Metamycoplasmataceae</taxon>
        <taxon>Metamycoplasma</taxon>
    </lineage>
</organism>
<dbReference type="Gene3D" id="1.10.730.20">
    <property type="match status" value="1"/>
</dbReference>
<dbReference type="FunFam" id="3.40.50.620:FF:000152">
    <property type="entry name" value="Isoleucine--tRNA ligase"/>
    <property type="match status" value="1"/>
</dbReference>
<evidence type="ECO:0000259" key="12">
    <source>
        <dbReference type="Pfam" id="PF06827"/>
    </source>
</evidence>
<comment type="function">
    <text evidence="8 10">Catalyzes the attachment of isoleucine to tRNA(Ile). As IleRS can inadvertently accommodate and process structurally similar amino acids such as valine, to avoid such errors it has two additional distinct tRNA(Ile)-dependent editing activities. One activity is designated as 'pretransfer' editing and involves the hydrolysis of activated Val-AMP. The other activity is designated 'posttransfer' editing and involves deacylation of mischarged Val-tRNA(Ile).</text>
</comment>
<gene>
    <name evidence="10" type="primary">ileS</name>
    <name evidence="14" type="ORF">DA803_00675</name>
</gene>
<feature type="domain" description="Aminoacyl-tRNA synthetase class Ia" evidence="11">
    <location>
        <begin position="32"/>
        <end position="630"/>
    </location>
</feature>
<keyword evidence="15" id="KW-1185">Reference proteome</keyword>
<keyword evidence="2 10" id="KW-0963">Cytoplasm</keyword>
<dbReference type="InterPro" id="IPR023585">
    <property type="entry name" value="Ile-tRNA-ligase_type1"/>
</dbReference>
<comment type="subunit">
    <text evidence="10">Monomer.</text>
</comment>
<dbReference type="KEGG" id="mpho:DA803_00675"/>
<dbReference type="GO" id="GO:0005524">
    <property type="term" value="F:ATP binding"/>
    <property type="evidence" value="ECO:0007669"/>
    <property type="project" value="UniProtKB-UniRule"/>
</dbReference>
<dbReference type="PRINTS" id="PR00984">
    <property type="entry name" value="TRNASYNTHILE"/>
</dbReference>
<dbReference type="GO" id="GO:0008270">
    <property type="term" value="F:zinc ion binding"/>
    <property type="evidence" value="ECO:0007669"/>
    <property type="project" value="UniProtKB-UniRule"/>
</dbReference>
<proteinExistence type="inferred from homology"/>
<dbReference type="CDD" id="cd00818">
    <property type="entry name" value="IleRS_core"/>
    <property type="match status" value="1"/>
</dbReference>
<dbReference type="Gene3D" id="1.10.10.830">
    <property type="entry name" value="Ile-tRNA synthetase CP2 domain-like"/>
    <property type="match status" value="1"/>
</dbReference>
<dbReference type="PANTHER" id="PTHR42765:SF1">
    <property type="entry name" value="ISOLEUCINE--TRNA LIGASE, MITOCHONDRIAL"/>
    <property type="match status" value="1"/>
</dbReference>
<evidence type="ECO:0000256" key="7">
    <source>
        <dbReference type="ARBA" id="ARBA00023146"/>
    </source>
</evidence>
<protein>
    <recommendedName>
        <fullName evidence="10">Isoleucine--tRNA ligase</fullName>
        <ecNumber evidence="10">6.1.1.5</ecNumber>
    </recommendedName>
    <alternativeName>
        <fullName evidence="10">Isoleucyl-tRNA synthetase</fullName>
        <shortName evidence="10">IleRS</shortName>
    </alternativeName>
</protein>
<evidence type="ECO:0000256" key="3">
    <source>
        <dbReference type="ARBA" id="ARBA00022598"/>
    </source>
</evidence>
<evidence type="ECO:0000313" key="15">
    <source>
        <dbReference type="Proteomes" id="UP000252477"/>
    </source>
</evidence>
<evidence type="ECO:0000256" key="6">
    <source>
        <dbReference type="ARBA" id="ARBA00022917"/>
    </source>
</evidence>
<evidence type="ECO:0000256" key="4">
    <source>
        <dbReference type="ARBA" id="ARBA00022741"/>
    </source>
</evidence>
<keyword evidence="7 10" id="KW-0030">Aminoacyl-tRNA synthetase</keyword>
<evidence type="ECO:0000313" key="14">
    <source>
        <dbReference type="EMBL" id="AXE60608.1"/>
    </source>
</evidence>
<dbReference type="InterPro" id="IPR009080">
    <property type="entry name" value="tRNAsynth_Ia_anticodon-bd"/>
</dbReference>
<dbReference type="InterPro" id="IPR002300">
    <property type="entry name" value="aa-tRNA-synth_Ia"/>
</dbReference>
<dbReference type="CDD" id="cd07960">
    <property type="entry name" value="Anticodon_Ia_Ile_BEm"/>
    <property type="match status" value="1"/>
</dbReference>
<evidence type="ECO:0000256" key="2">
    <source>
        <dbReference type="ARBA" id="ARBA00022490"/>
    </source>
</evidence>
<feature type="short sequence motif" description="'HIGH' region" evidence="10">
    <location>
        <begin position="61"/>
        <end position="71"/>
    </location>
</feature>
<dbReference type="Pfam" id="PF00133">
    <property type="entry name" value="tRNA-synt_1"/>
    <property type="match status" value="1"/>
</dbReference>
<keyword evidence="5 10" id="KW-0067">ATP-binding</keyword>
<keyword evidence="6 10" id="KW-0648">Protein biosynthesis</keyword>
<dbReference type="InterPro" id="IPR009008">
    <property type="entry name" value="Val/Leu/Ile-tRNA-synth_edit"/>
</dbReference>
<dbReference type="PANTHER" id="PTHR42765">
    <property type="entry name" value="SOLEUCYL-TRNA SYNTHETASE"/>
    <property type="match status" value="1"/>
</dbReference>
<evidence type="ECO:0000259" key="13">
    <source>
        <dbReference type="Pfam" id="PF08264"/>
    </source>
</evidence>
<feature type="binding site" evidence="10">
    <location>
        <position position="881"/>
    </location>
    <ligand>
        <name>Zn(2+)</name>
        <dbReference type="ChEBI" id="CHEBI:29105"/>
    </ligand>
</feature>
<evidence type="ECO:0000256" key="10">
    <source>
        <dbReference type="HAMAP-Rule" id="MF_02002"/>
    </source>
</evidence>
<accession>A0A2Z5ISD3</accession>
<name>A0A2Z5ISD3_9BACT</name>
<sequence length="888" mass="103569">MQDKKDYKNTLLMPSTDFSMKANLSEKEPEYISKWLNDGIYQKILKRNRTNEPFVLHDGPPYANGNIHVGHALNKILKDIIIRFRSMQGYYSPYVAGWDTHGLPIEHKMLLESKKQAKDFSPIELRKAATNYAISQIEIQKAQFQKLSLLTDFKDIYVTLDKKIEANQLRLFKKMVNDGLIYKDLKPVYWSPSSQSALAEAEVEYADHISPSMYVAFKVVEGSANIKKNDYLLIWTTTPWTLIANSGVAISEKFKYLRVSYDNHNYVIAKELLNSFAETAKWENFKILSEFDGKDLLSIKYQSPINNLICPVVSGHHVTLESGTGLVHMAPLFGEDDFIIGTKHNLEKIMHVEDDGMLNEKALQFKDIFYDDANPLIGKFLEEQALLKAFKKIKHSYPHDWRTHKPIMYRATPQWFVSLKPIKNKIALALDGVKTYNDWSKKRLGLMLENRETWCISRQRIWGVPIIIFYDKNKKPVINDEIFDYVINLVEEYGTDVWYEREVDALLPEKYRKLGYSKEKDIMDVWFDSGSTSMSVKIDGVKAPYDLYLEGSDQYRGWFNSSLINSIAWNNTSPFKTLLSHGFVLDGKGQKMSKSKANVIDPIVVISKYGADILRLWAANSEYTGDVTIDDKILDQTVEIYRKLRNTVKFMLGALSDYDFKDVEVKSIHALMLERITNLESSLLDYYENYRFVNIIKDINNFIIDFSSYYISITKDILYLNKEDDSERRQVQFIFSKMIYLLIRALAPIMPVTCEEIYKYYNVPNKLESVHMLPFLEKKSFSYELEQKWKDFFEIKNEIYKLIEDKIKNQVIKRQNESFVTIKTDIKWIKSLPLAQLLMVAKVDLGNENKVEKRDSKKCLRCWNHFEDKNFDNNLDICLRCKEVIGEK</sequence>
<feature type="binding site" evidence="10">
    <location>
        <position position="550"/>
    </location>
    <ligand>
        <name>L-isoleucyl-5'-AMP</name>
        <dbReference type="ChEBI" id="CHEBI:178002"/>
    </ligand>
</feature>
<dbReference type="EC" id="6.1.1.5" evidence="10"/>
<keyword evidence="10" id="KW-0479">Metal-binding</keyword>
<dbReference type="InterPro" id="IPR013155">
    <property type="entry name" value="M/V/L/I-tRNA-synth_anticd-bd"/>
</dbReference>
<dbReference type="GO" id="GO:0000049">
    <property type="term" value="F:tRNA binding"/>
    <property type="evidence" value="ECO:0007669"/>
    <property type="project" value="InterPro"/>
</dbReference>
<evidence type="ECO:0000256" key="8">
    <source>
        <dbReference type="ARBA" id="ARBA00025217"/>
    </source>
</evidence>
<dbReference type="Pfam" id="PF08264">
    <property type="entry name" value="Anticodon_1"/>
    <property type="match status" value="1"/>
</dbReference>
<evidence type="ECO:0000256" key="9">
    <source>
        <dbReference type="ARBA" id="ARBA00048359"/>
    </source>
</evidence>
<dbReference type="OrthoDB" id="9810365at2"/>
<dbReference type="SUPFAM" id="SSF52374">
    <property type="entry name" value="Nucleotidylyl transferase"/>
    <property type="match status" value="1"/>
</dbReference>
<feature type="binding site" evidence="10">
    <location>
        <position position="594"/>
    </location>
    <ligand>
        <name>ATP</name>
        <dbReference type="ChEBI" id="CHEBI:30616"/>
    </ligand>
</feature>
<dbReference type="SUPFAM" id="SSF47323">
    <property type="entry name" value="Anticodon-binding domain of a subclass of class I aminoacyl-tRNA synthetases"/>
    <property type="match status" value="1"/>
</dbReference>
<feature type="domain" description="Methionyl/Valyl/Leucyl/Isoleucyl-tRNA synthetase anticodon-binding" evidence="13">
    <location>
        <begin position="672"/>
        <end position="817"/>
    </location>
</feature>
<dbReference type="Gene3D" id="3.40.50.620">
    <property type="entry name" value="HUPs"/>
    <property type="match status" value="2"/>
</dbReference>
<comment type="similarity">
    <text evidence="1 10">Belongs to the class-I aminoacyl-tRNA synthetase family. IleS type 1 subfamily.</text>
</comment>
<feature type="binding site" evidence="10">
    <location>
        <position position="878"/>
    </location>
    <ligand>
        <name>Zn(2+)</name>
        <dbReference type="ChEBI" id="CHEBI:29105"/>
    </ligand>
</feature>
<feature type="domain" description="Zinc finger FPG/IleRS-type" evidence="12">
    <location>
        <begin position="857"/>
        <end position="881"/>
    </location>
</feature>
<keyword evidence="3 10" id="KW-0436">Ligase</keyword>
<dbReference type="InterPro" id="IPR014729">
    <property type="entry name" value="Rossmann-like_a/b/a_fold"/>
</dbReference>
<evidence type="ECO:0000256" key="1">
    <source>
        <dbReference type="ARBA" id="ARBA00006887"/>
    </source>
</evidence>
<dbReference type="InterPro" id="IPR010663">
    <property type="entry name" value="Znf_FPG/IleRS"/>
</dbReference>
<dbReference type="GO" id="GO:0005829">
    <property type="term" value="C:cytosol"/>
    <property type="evidence" value="ECO:0007669"/>
    <property type="project" value="TreeGrafter"/>
</dbReference>
<keyword evidence="4 10" id="KW-0547">Nucleotide-binding</keyword>
<dbReference type="GO" id="GO:0006428">
    <property type="term" value="P:isoleucyl-tRNA aminoacylation"/>
    <property type="evidence" value="ECO:0007669"/>
    <property type="project" value="UniProtKB-UniRule"/>
</dbReference>
<evidence type="ECO:0000259" key="11">
    <source>
        <dbReference type="Pfam" id="PF00133"/>
    </source>
</evidence>
<comment type="catalytic activity">
    <reaction evidence="9 10">
        <text>tRNA(Ile) + L-isoleucine + ATP = L-isoleucyl-tRNA(Ile) + AMP + diphosphate</text>
        <dbReference type="Rhea" id="RHEA:11060"/>
        <dbReference type="Rhea" id="RHEA-COMP:9666"/>
        <dbReference type="Rhea" id="RHEA-COMP:9695"/>
        <dbReference type="ChEBI" id="CHEBI:30616"/>
        <dbReference type="ChEBI" id="CHEBI:33019"/>
        <dbReference type="ChEBI" id="CHEBI:58045"/>
        <dbReference type="ChEBI" id="CHEBI:78442"/>
        <dbReference type="ChEBI" id="CHEBI:78528"/>
        <dbReference type="ChEBI" id="CHEBI:456215"/>
        <dbReference type="EC" id="6.1.1.5"/>
    </reaction>
</comment>
<dbReference type="PROSITE" id="PS00178">
    <property type="entry name" value="AA_TRNA_LIGASE_I"/>
    <property type="match status" value="1"/>
</dbReference>
<comment type="domain">
    <text evidence="10">IleRS has two distinct active sites: one for aminoacylation and one for editing. The misactivated valine is translocated from the active site to the editing site, which sterically excludes the correctly activated isoleucine. The single editing site contains two valyl binding pockets, one specific for each substrate (Val-AMP or Val-tRNA(Ile)).</text>
</comment>
<comment type="subcellular location">
    <subcellularLocation>
        <location evidence="10">Cytoplasm</location>
    </subcellularLocation>
</comment>
<dbReference type="SUPFAM" id="SSF50677">
    <property type="entry name" value="ValRS/IleRS/LeuRS editing domain"/>
    <property type="match status" value="1"/>
</dbReference>
<dbReference type="GO" id="GO:0002161">
    <property type="term" value="F:aminoacyl-tRNA deacylase activity"/>
    <property type="evidence" value="ECO:0007669"/>
    <property type="project" value="InterPro"/>
</dbReference>
<dbReference type="HAMAP" id="MF_02002">
    <property type="entry name" value="Ile_tRNA_synth_type1"/>
    <property type="match status" value="1"/>
</dbReference>
<keyword evidence="10" id="KW-0862">Zinc</keyword>